<dbReference type="InterPro" id="IPR036390">
    <property type="entry name" value="WH_DNA-bd_sf"/>
</dbReference>
<keyword evidence="2" id="KW-1185">Reference proteome</keyword>
<organism evidence="1 2">
    <name type="scientific">Streptomyces diacarni</name>
    <dbReference type="NCBI Taxonomy" id="2800381"/>
    <lineage>
        <taxon>Bacteria</taxon>
        <taxon>Bacillati</taxon>
        <taxon>Actinomycetota</taxon>
        <taxon>Actinomycetes</taxon>
        <taxon>Kitasatosporales</taxon>
        <taxon>Streptomycetaceae</taxon>
        <taxon>Streptomyces</taxon>
    </lineage>
</organism>
<dbReference type="SUPFAM" id="SSF46785">
    <property type="entry name" value="Winged helix' DNA-binding domain"/>
    <property type="match status" value="1"/>
</dbReference>
<protein>
    <submittedName>
        <fullName evidence="1">ArsR family transcriptional regulator</fullName>
    </submittedName>
</protein>
<dbReference type="Proteomes" id="UP000252914">
    <property type="component" value="Unassembled WGS sequence"/>
</dbReference>
<dbReference type="InterPro" id="IPR011991">
    <property type="entry name" value="ArsR-like_HTH"/>
</dbReference>
<accession>A0A367E7J4</accession>
<proteinExistence type="predicted"/>
<dbReference type="RefSeq" id="WP_114025662.1">
    <property type="nucleotide sequence ID" value="NZ_QOIN01000073.1"/>
</dbReference>
<gene>
    <name evidence="1" type="ORF">DTL70_32810</name>
</gene>
<dbReference type="Pfam" id="PF12840">
    <property type="entry name" value="HTH_20"/>
    <property type="match status" value="1"/>
</dbReference>
<sequence length="185" mass="20538">MANANELIHPVRMRILQTLLGADELTTAQLRDRLPDVASATMYRHVAALAQAGVIEVVSERPVRGTVERSYRVRQEQALVDSDTRDAMGTEDHRRAFTVFSAAVMGDFERYLSREDAEPAQENVLYRQGAVWVTDEEFASLVDEIEAAVARRTHTTPGDGRARHLLSLVFVPDKAAAHPDEPGTD</sequence>
<comment type="caution">
    <text evidence="1">The sequence shown here is derived from an EMBL/GenBank/DDBJ whole genome shotgun (WGS) entry which is preliminary data.</text>
</comment>
<reference evidence="1 2" key="1">
    <citation type="submission" date="2018-06" db="EMBL/GenBank/DDBJ databases">
        <title>Streptomyces reniochalinae sp. nov. and Streptomyces diacarnus sp. nov. from marine sponges.</title>
        <authorList>
            <person name="Li L."/>
        </authorList>
    </citation>
    <scope>NUCLEOTIDE SEQUENCE [LARGE SCALE GENOMIC DNA]</scope>
    <source>
        <strain evidence="1 2">LHW51701</strain>
    </source>
</reference>
<dbReference type="InterPro" id="IPR036388">
    <property type="entry name" value="WH-like_DNA-bd_sf"/>
</dbReference>
<evidence type="ECO:0000313" key="1">
    <source>
        <dbReference type="EMBL" id="RCG13963.1"/>
    </source>
</evidence>
<dbReference type="EMBL" id="QOIN01000073">
    <property type="protein sequence ID" value="RCG13963.1"/>
    <property type="molecule type" value="Genomic_DNA"/>
</dbReference>
<name>A0A367E7J4_9ACTN</name>
<dbReference type="Gene3D" id="6.10.140.2180">
    <property type="match status" value="1"/>
</dbReference>
<dbReference type="CDD" id="cd00090">
    <property type="entry name" value="HTH_ARSR"/>
    <property type="match status" value="1"/>
</dbReference>
<dbReference type="AlphaFoldDB" id="A0A367E7J4"/>
<evidence type="ECO:0000313" key="2">
    <source>
        <dbReference type="Proteomes" id="UP000252914"/>
    </source>
</evidence>
<dbReference type="Gene3D" id="1.10.10.10">
    <property type="entry name" value="Winged helix-like DNA-binding domain superfamily/Winged helix DNA-binding domain"/>
    <property type="match status" value="1"/>
</dbReference>